<proteinExistence type="inferred from homology"/>
<dbReference type="PANTHER" id="PTHR48043:SF161">
    <property type="entry name" value="UDP GLUCURONOSYLTRANSFERASE FAMILY 1 MEMBER A1"/>
    <property type="match status" value="1"/>
</dbReference>
<dbReference type="Proteomes" id="UP000314983">
    <property type="component" value="Chromosome 21"/>
</dbReference>
<keyword evidence="6" id="KW-1133">Transmembrane helix</keyword>
<reference evidence="7 8" key="1">
    <citation type="submission" date="2020-05" db="EMBL/GenBank/DDBJ databases">
        <title>Electrophorus electricus (electric eel) genome, fEleEle1, primary haplotype.</title>
        <authorList>
            <person name="Myers G."/>
            <person name="Meyer A."/>
            <person name="Fedrigo O."/>
            <person name="Formenti G."/>
            <person name="Rhie A."/>
            <person name="Tracey A."/>
            <person name="Sims Y."/>
            <person name="Jarvis E.D."/>
        </authorList>
    </citation>
    <scope>NUCLEOTIDE SEQUENCE [LARGE SCALE GENOMIC DNA]</scope>
</reference>
<evidence type="ECO:0000256" key="4">
    <source>
        <dbReference type="ARBA" id="ARBA00022679"/>
    </source>
</evidence>
<dbReference type="Ensembl" id="ENSEEET00000058316.1">
    <property type="protein sequence ID" value="ENSEEEP00000058464.1"/>
    <property type="gene ID" value="ENSEEEG00000027237.1"/>
</dbReference>
<protein>
    <submittedName>
        <fullName evidence="7">Uncharacterized protein</fullName>
    </submittedName>
</protein>
<comment type="subcellular location">
    <subcellularLocation>
        <location evidence="1">Membrane</location>
        <topology evidence="1">Single-pass membrane protein</topology>
    </subcellularLocation>
</comment>
<evidence type="ECO:0000256" key="5">
    <source>
        <dbReference type="ARBA" id="ARBA00022692"/>
    </source>
</evidence>
<keyword evidence="6" id="KW-0472">Membrane</keyword>
<name>A0AAY5EPH4_ELEEL</name>
<dbReference type="AlphaFoldDB" id="A0AAY5EPH4"/>
<dbReference type="Pfam" id="PF00201">
    <property type="entry name" value="UDPGT"/>
    <property type="match status" value="1"/>
</dbReference>
<dbReference type="SUPFAM" id="SSF53756">
    <property type="entry name" value="UDP-Glycosyltransferase/glycogen phosphorylase"/>
    <property type="match status" value="1"/>
</dbReference>
<keyword evidence="4" id="KW-0808">Transferase</keyword>
<evidence type="ECO:0000256" key="1">
    <source>
        <dbReference type="ARBA" id="ARBA00004167"/>
    </source>
</evidence>
<dbReference type="GeneTree" id="ENSGT00940000159677"/>
<keyword evidence="3" id="KW-0328">Glycosyltransferase</keyword>
<dbReference type="InterPro" id="IPR050271">
    <property type="entry name" value="UDP-glycosyltransferase"/>
</dbReference>
<keyword evidence="8" id="KW-1185">Reference proteome</keyword>
<organism evidence="7 8">
    <name type="scientific">Electrophorus electricus</name>
    <name type="common">Electric eel</name>
    <name type="synonym">Gymnotus electricus</name>
    <dbReference type="NCBI Taxonomy" id="8005"/>
    <lineage>
        <taxon>Eukaryota</taxon>
        <taxon>Metazoa</taxon>
        <taxon>Chordata</taxon>
        <taxon>Craniata</taxon>
        <taxon>Vertebrata</taxon>
        <taxon>Euteleostomi</taxon>
        <taxon>Actinopterygii</taxon>
        <taxon>Neopterygii</taxon>
        <taxon>Teleostei</taxon>
        <taxon>Ostariophysi</taxon>
        <taxon>Gymnotiformes</taxon>
        <taxon>Gymnotoidei</taxon>
        <taxon>Gymnotidae</taxon>
        <taxon>Electrophorus</taxon>
    </lineage>
</organism>
<dbReference type="PANTHER" id="PTHR48043">
    <property type="entry name" value="EG:EG0003.4 PROTEIN-RELATED"/>
    <property type="match status" value="1"/>
</dbReference>
<dbReference type="InterPro" id="IPR002213">
    <property type="entry name" value="UDP_glucos_trans"/>
</dbReference>
<evidence type="ECO:0000313" key="7">
    <source>
        <dbReference type="Ensembl" id="ENSEEEP00000058464.1"/>
    </source>
</evidence>
<evidence type="ECO:0000256" key="2">
    <source>
        <dbReference type="ARBA" id="ARBA00009995"/>
    </source>
</evidence>
<dbReference type="Gene3D" id="3.40.50.2000">
    <property type="entry name" value="Glycogen Phosphorylase B"/>
    <property type="match status" value="1"/>
</dbReference>
<accession>A0AAY5EPH4</accession>
<sequence length="282" mass="31641">MHVRVVSVCSPLPLALSERTGTPATTWTGRLLVVPMDGSHWTGLKAVAEELGHRGHTVVVVMPEVSMRLDSSKHYITKRFPVPYGPELLEELQARNTEALQSTTLSLMERISSRISSFKKFVHYQQFNFDAVLTDPAMPTGAILAYNLSLPAVYMLRGLPCGMDSISTACPDPSSYVPRFFTKNSDHMCFSERVLNVLVSMVEPLICKAIYWSFEDVASRFLQRTVSMKEILSTGALWLFRYDFTMEFPRPLMPNMVLIGGLNCAIRSPLSLVSFLRIIILT</sequence>
<comment type="similarity">
    <text evidence="2">Belongs to the UDP-glycosyltransferase family.</text>
</comment>
<evidence type="ECO:0000313" key="8">
    <source>
        <dbReference type="Proteomes" id="UP000314983"/>
    </source>
</evidence>
<dbReference type="GO" id="GO:0016020">
    <property type="term" value="C:membrane"/>
    <property type="evidence" value="ECO:0007669"/>
    <property type="project" value="UniProtKB-SubCell"/>
</dbReference>
<keyword evidence="5" id="KW-0812">Transmembrane</keyword>
<evidence type="ECO:0000256" key="6">
    <source>
        <dbReference type="ARBA" id="ARBA00022989"/>
    </source>
</evidence>
<evidence type="ECO:0000256" key="3">
    <source>
        <dbReference type="ARBA" id="ARBA00022676"/>
    </source>
</evidence>
<dbReference type="GO" id="GO:0008194">
    <property type="term" value="F:UDP-glycosyltransferase activity"/>
    <property type="evidence" value="ECO:0007669"/>
    <property type="project" value="InterPro"/>
</dbReference>
<reference evidence="7" key="2">
    <citation type="submission" date="2025-08" db="UniProtKB">
        <authorList>
            <consortium name="Ensembl"/>
        </authorList>
    </citation>
    <scope>IDENTIFICATION</scope>
</reference>
<reference evidence="7" key="3">
    <citation type="submission" date="2025-09" db="UniProtKB">
        <authorList>
            <consortium name="Ensembl"/>
        </authorList>
    </citation>
    <scope>IDENTIFICATION</scope>
</reference>